<reference evidence="5" key="1">
    <citation type="journal article" date="2007" name="Science">
        <title>Evolutionary and biomedical insights from the rhesus macaque genome.</title>
        <authorList>
            <person name="Gibbs R.A."/>
            <person name="Rogers J."/>
            <person name="Katze M.G."/>
            <person name="Bumgarner R."/>
            <person name="Weinstock G.M."/>
            <person name="Mardis E.R."/>
            <person name="Remington K.A."/>
            <person name="Strausberg R.L."/>
            <person name="Venter J.C."/>
            <person name="Wilson R.K."/>
            <person name="Batzer M.A."/>
            <person name="Bustamante C.D."/>
            <person name="Eichler E.E."/>
            <person name="Hahn M.W."/>
            <person name="Hardison R.C."/>
            <person name="Makova K.D."/>
            <person name="Miller W."/>
            <person name="Milosavljevic A."/>
            <person name="Palermo R.E."/>
            <person name="Siepel A."/>
            <person name="Sikela J.M."/>
            <person name="Attaway T."/>
            <person name="Bell S."/>
            <person name="Bernard K.E."/>
            <person name="Buhay C.J."/>
            <person name="Chandrabose M.N."/>
            <person name="Dao M."/>
            <person name="Davis C."/>
            <person name="Delehaunty K.D."/>
            <person name="Ding Y."/>
            <person name="Dinh H.H."/>
            <person name="Dugan-Rocha S."/>
            <person name="Fulton L.A."/>
            <person name="Gabisi R.A."/>
            <person name="Garner T.T."/>
            <person name="Godfrey J."/>
            <person name="Hawes A.C."/>
            <person name="Hernandez J."/>
            <person name="Hines S."/>
            <person name="Holder M."/>
            <person name="Hume J."/>
            <person name="Jhangiani S.N."/>
            <person name="Joshi V."/>
            <person name="Khan Z.M."/>
            <person name="Kirkness E.F."/>
            <person name="Cree A."/>
            <person name="Fowler R.G."/>
            <person name="Lee S."/>
            <person name="Lewis L.R."/>
            <person name="Li Z."/>
            <person name="Liu Y.-S."/>
            <person name="Moore S.M."/>
            <person name="Muzny D."/>
            <person name="Nazareth L.V."/>
            <person name="Ngo D.N."/>
            <person name="Okwuonu G.O."/>
            <person name="Pai G."/>
            <person name="Parker D."/>
            <person name="Paul H.A."/>
            <person name="Pfannkoch C."/>
            <person name="Pohl C.S."/>
            <person name="Rogers Y.-H.C."/>
            <person name="Ruiz S.J."/>
            <person name="Sabo A."/>
            <person name="Santibanez J."/>
            <person name="Schneider B.W."/>
            <person name="Smith S.M."/>
            <person name="Sodergren E."/>
            <person name="Svatek A.F."/>
            <person name="Utterback T.R."/>
            <person name="Vattathil S."/>
            <person name="Warren W."/>
            <person name="White C.S."/>
            <person name="Chinwalla A.T."/>
            <person name="Feng Y."/>
            <person name="Halpern A.L."/>
            <person name="Hillier L.W."/>
            <person name="Huang X."/>
            <person name="Minx P."/>
            <person name="Nelson J.O."/>
            <person name="Pepin K.H."/>
            <person name="Qin X."/>
            <person name="Sutton G.G."/>
            <person name="Venter E."/>
            <person name="Walenz B.P."/>
            <person name="Wallis J.W."/>
            <person name="Worley K.C."/>
            <person name="Yang S.-P."/>
            <person name="Jones S.M."/>
            <person name="Marra M.A."/>
            <person name="Rocchi M."/>
            <person name="Schein J.E."/>
            <person name="Baertsch R."/>
            <person name="Clarke L."/>
            <person name="Csuros M."/>
            <person name="Glasscock J."/>
            <person name="Harris R.A."/>
            <person name="Havlak P."/>
            <person name="Jackson A.R."/>
            <person name="Jiang H."/>
            <person name="Liu Y."/>
            <person name="Messina D.N."/>
            <person name="Shen Y."/>
            <person name="Song H.X.-Z."/>
            <person name="Wylie T."/>
            <person name="Zhang L."/>
            <person name="Birney E."/>
            <person name="Han K."/>
            <person name="Konkel M.K."/>
            <person name="Lee J."/>
            <person name="Smit A.F.A."/>
            <person name="Ullmer B."/>
            <person name="Wang H."/>
            <person name="Xing J."/>
            <person name="Burhans R."/>
            <person name="Cheng Z."/>
            <person name="Karro J.E."/>
            <person name="Ma J."/>
            <person name="Raney B."/>
            <person name="She X."/>
            <person name="Cox M.J."/>
            <person name="Demuth J.P."/>
            <person name="Dumas L.J."/>
            <person name="Han S.-G."/>
            <person name="Hopkins J."/>
            <person name="Karimpour-Fard A."/>
            <person name="Kim Y.H."/>
            <person name="Pollack J.R."/>
            <person name="Vinar T."/>
            <person name="Addo-Quaye C."/>
            <person name="Degenhardt J."/>
            <person name="Denby A."/>
            <person name="Hubisz M.J."/>
            <person name="Indap A."/>
            <person name="Kosiol C."/>
            <person name="Lahn B.T."/>
            <person name="Lawson H.A."/>
            <person name="Marklein A."/>
            <person name="Nielsen R."/>
            <person name="Vallender E.J."/>
            <person name="Clark A.G."/>
            <person name="Ferguson B."/>
            <person name="Hernandez R.D."/>
            <person name="Hirani K."/>
            <person name="Kehrer-Sawatzki H."/>
            <person name="Kolb J."/>
            <person name="Patil S."/>
            <person name="Pu L.-L."/>
            <person name="Ren Y."/>
            <person name="Smith D.G."/>
            <person name="Wheeler D.A."/>
            <person name="Schenck I."/>
            <person name="Ball E.V."/>
            <person name="Chen R."/>
            <person name="Cooper D.N."/>
            <person name="Giardine B."/>
            <person name="Hsu F."/>
            <person name="Kent W.J."/>
            <person name="Lesk A."/>
            <person name="Nelson D.L."/>
            <person name="O'brien W.E."/>
            <person name="Pruefer K."/>
            <person name="Stenson P.D."/>
            <person name="Wallace J.C."/>
            <person name="Ke H."/>
            <person name="Liu X.-M."/>
            <person name="Wang P."/>
            <person name="Xiang A.P."/>
            <person name="Yang F."/>
            <person name="Barber G.P."/>
            <person name="Haussler D."/>
            <person name="Karolchik D."/>
            <person name="Kern A.D."/>
            <person name="Kuhn R.M."/>
            <person name="Smith K.E."/>
            <person name="Zwieg A.S."/>
        </authorList>
    </citation>
    <scope>NUCLEOTIDE SEQUENCE [LARGE SCALE GENOMIC DNA]</scope>
    <source>
        <strain evidence="5">17573</strain>
    </source>
</reference>
<feature type="compositionally biased region" description="Polar residues" evidence="2">
    <location>
        <begin position="259"/>
        <end position="275"/>
    </location>
</feature>
<dbReference type="PANTHER" id="PTHR33064:SF36">
    <property type="entry name" value="CCHC-TYPE DOMAIN-CONTAINING PROTEIN"/>
    <property type="match status" value="1"/>
</dbReference>
<dbReference type="PANTHER" id="PTHR33064">
    <property type="entry name" value="POL PROTEIN"/>
    <property type="match status" value="1"/>
</dbReference>
<proteinExistence type="inferred from homology"/>
<dbReference type="InParanoid" id="A0A5F7ZBW9"/>
<feature type="domain" description="Reverse transcriptase" evidence="3">
    <location>
        <begin position="68"/>
        <end position="171"/>
    </location>
</feature>
<dbReference type="Gene3D" id="3.30.70.270">
    <property type="match status" value="2"/>
</dbReference>
<dbReference type="Pfam" id="PF00078">
    <property type="entry name" value="RVT_1"/>
    <property type="match status" value="1"/>
</dbReference>
<evidence type="ECO:0000259" key="3">
    <source>
        <dbReference type="Pfam" id="PF00078"/>
    </source>
</evidence>
<dbReference type="SMR" id="A0A5F7ZBW9"/>
<dbReference type="Proteomes" id="UP000006718">
    <property type="component" value="Chromosome 16"/>
</dbReference>
<dbReference type="Gene3D" id="3.10.10.10">
    <property type="entry name" value="HIV Type 1 Reverse Transcriptase, subunit A, domain 1"/>
    <property type="match status" value="1"/>
</dbReference>
<feature type="compositionally biased region" description="Polar residues" evidence="2">
    <location>
        <begin position="1"/>
        <end position="14"/>
    </location>
</feature>
<comment type="similarity">
    <text evidence="1">Belongs to the beta type-B retroviral polymerase family. HERV class-II K(HML-2) pol subfamily.</text>
</comment>
<sequence length="275" mass="30680">DTSTPSLATDQSPLTIPLKPNHPYPAQCQYPIPQHALKGLKPVITHLLQHGLLKPINSPYNSPILTVLKPDRSYRLVQDLHLINQIVLPIHPVVPNPYTLLSSIPPSTTSPQPSILEVLDFKHAFFTISLYPSSQPLFAFTWIDPDTHQAQQITWAVLPQGFTDSPHYFSQAQISSSSVTYLGIILHENTSALPADRVRLISQTQTPSTKQQLLSFLGMVSYFHLWIPSFTILSKPLRKLPKANLADPIDPKSFRHSSFRSLKNSPRSCPHTGSP</sequence>
<name>A0A5F7ZBW9_MACMU</name>
<feature type="region of interest" description="Disordered" evidence="2">
    <location>
        <begin position="1"/>
        <end position="20"/>
    </location>
</feature>
<reference evidence="4" key="3">
    <citation type="submission" date="2025-08" db="UniProtKB">
        <authorList>
            <consortium name="Ensembl"/>
        </authorList>
    </citation>
    <scope>IDENTIFICATION</scope>
    <source>
        <strain evidence="4">17573</strain>
    </source>
</reference>
<evidence type="ECO:0000256" key="1">
    <source>
        <dbReference type="ARBA" id="ARBA00010879"/>
    </source>
</evidence>
<dbReference type="InterPro" id="IPR051320">
    <property type="entry name" value="Viral_Replic_Matur_Polypro"/>
</dbReference>
<evidence type="ECO:0000313" key="4">
    <source>
        <dbReference type="Ensembl" id="ENSMMUP00000062132.1"/>
    </source>
</evidence>
<reference evidence="4" key="4">
    <citation type="submission" date="2025-09" db="UniProtKB">
        <authorList>
            <consortium name="Ensembl"/>
        </authorList>
    </citation>
    <scope>IDENTIFICATION</scope>
    <source>
        <strain evidence="4">17573</strain>
    </source>
</reference>
<dbReference type="STRING" id="9544.ENSMMUP00000062132"/>
<dbReference type="InterPro" id="IPR043502">
    <property type="entry name" value="DNA/RNA_pol_sf"/>
</dbReference>
<dbReference type="InterPro" id="IPR043128">
    <property type="entry name" value="Rev_trsase/Diguanyl_cyclase"/>
</dbReference>
<keyword evidence="5" id="KW-1185">Reference proteome</keyword>
<dbReference type="Bgee" id="ENSMMUG00000055991">
    <property type="expression patterns" value="Expressed in cortex of kidney and 16 other cell types or tissues"/>
</dbReference>
<feature type="region of interest" description="Disordered" evidence="2">
    <location>
        <begin position="256"/>
        <end position="275"/>
    </location>
</feature>
<dbReference type="VEuPathDB" id="HostDB:ENSMMUG00000055991"/>
<dbReference type="SUPFAM" id="SSF56672">
    <property type="entry name" value="DNA/RNA polymerases"/>
    <property type="match status" value="1"/>
</dbReference>
<dbReference type="GeneTree" id="ENSGT01120000273042"/>
<dbReference type="Ensembl" id="ENSMMUT00000091219.1">
    <property type="protein sequence ID" value="ENSMMUP00000062132.1"/>
    <property type="gene ID" value="ENSMMUG00000055991.1"/>
</dbReference>
<dbReference type="OMA" id="FAFTWID"/>
<evidence type="ECO:0000313" key="5">
    <source>
        <dbReference type="Proteomes" id="UP000006718"/>
    </source>
</evidence>
<dbReference type="AlphaFoldDB" id="A0A5F7ZBW9"/>
<organism evidence="4 5">
    <name type="scientific">Macaca mulatta</name>
    <name type="common">Rhesus macaque</name>
    <dbReference type="NCBI Taxonomy" id="9544"/>
    <lineage>
        <taxon>Eukaryota</taxon>
        <taxon>Metazoa</taxon>
        <taxon>Chordata</taxon>
        <taxon>Craniata</taxon>
        <taxon>Vertebrata</taxon>
        <taxon>Euteleostomi</taxon>
        <taxon>Mammalia</taxon>
        <taxon>Eutheria</taxon>
        <taxon>Euarchontoglires</taxon>
        <taxon>Primates</taxon>
        <taxon>Haplorrhini</taxon>
        <taxon>Catarrhini</taxon>
        <taxon>Cercopithecidae</taxon>
        <taxon>Cercopithecinae</taxon>
        <taxon>Macaca</taxon>
    </lineage>
</organism>
<evidence type="ECO:0000256" key="2">
    <source>
        <dbReference type="SAM" id="MobiDB-lite"/>
    </source>
</evidence>
<protein>
    <recommendedName>
        <fullName evidence="3">Reverse transcriptase domain-containing protein</fullName>
    </recommendedName>
</protein>
<reference evidence="4" key="2">
    <citation type="submission" date="2019-01" db="EMBL/GenBank/DDBJ databases">
        <authorList>
            <person name="Graves T."/>
            <person name="Eichler E.E."/>
            <person name="Wilson R.K."/>
        </authorList>
    </citation>
    <scope>NUCLEOTIDE SEQUENCE [LARGE SCALE GENOMIC DNA]</scope>
    <source>
        <strain evidence="4">17573</strain>
    </source>
</reference>
<dbReference type="InterPro" id="IPR000477">
    <property type="entry name" value="RT_dom"/>
</dbReference>
<accession>A0A5F7ZBW9</accession>